<accession>A0A540M8Y9</accession>
<proteinExistence type="predicted"/>
<name>A0A540M8Y9_MALBA</name>
<reference evidence="1 2" key="1">
    <citation type="journal article" date="2019" name="G3 (Bethesda)">
        <title>Sequencing of a Wild Apple (Malus baccata) Genome Unravels the Differences Between Cultivated and Wild Apple Species Regarding Disease Resistance and Cold Tolerance.</title>
        <authorList>
            <person name="Chen X."/>
        </authorList>
    </citation>
    <scope>NUCLEOTIDE SEQUENCE [LARGE SCALE GENOMIC DNA]</scope>
    <source>
        <strain evidence="2">cv. Shandingzi</strain>
        <tissue evidence="1">Leaves</tissue>
    </source>
</reference>
<gene>
    <name evidence="1" type="ORF">C1H46_019175</name>
</gene>
<dbReference type="EMBL" id="VIEB01000322">
    <property type="protein sequence ID" value="TQD95201.1"/>
    <property type="molecule type" value="Genomic_DNA"/>
</dbReference>
<dbReference type="AlphaFoldDB" id="A0A540M8Y9"/>
<evidence type="ECO:0000313" key="1">
    <source>
        <dbReference type="EMBL" id="TQD95201.1"/>
    </source>
</evidence>
<dbReference type="Proteomes" id="UP000315295">
    <property type="component" value="Unassembled WGS sequence"/>
</dbReference>
<evidence type="ECO:0000313" key="2">
    <source>
        <dbReference type="Proteomes" id="UP000315295"/>
    </source>
</evidence>
<protein>
    <submittedName>
        <fullName evidence="1">Uncharacterized protein</fullName>
    </submittedName>
</protein>
<sequence>MAEGHAVARWSPEVVGNIYDSLVQLLSPICLVLYCPPGIYRGGLGFFSYISSPSRPMGPPRPRFARELV</sequence>
<organism evidence="1 2">
    <name type="scientific">Malus baccata</name>
    <name type="common">Siberian crab apple</name>
    <name type="synonym">Pyrus baccata</name>
    <dbReference type="NCBI Taxonomy" id="106549"/>
    <lineage>
        <taxon>Eukaryota</taxon>
        <taxon>Viridiplantae</taxon>
        <taxon>Streptophyta</taxon>
        <taxon>Embryophyta</taxon>
        <taxon>Tracheophyta</taxon>
        <taxon>Spermatophyta</taxon>
        <taxon>Magnoliopsida</taxon>
        <taxon>eudicotyledons</taxon>
        <taxon>Gunneridae</taxon>
        <taxon>Pentapetalae</taxon>
        <taxon>rosids</taxon>
        <taxon>fabids</taxon>
        <taxon>Rosales</taxon>
        <taxon>Rosaceae</taxon>
        <taxon>Amygdaloideae</taxon>
        <taxon>Maleae</taxon>
        <taxon>Malus</taxon>
    </lineage>
</organism>
<comment type="caution">
    <text evidence="1">The sequence shown here is derived from an EMBL/GenBank/DDBJ whole genome shotgun (WGS) entry which is preliminary data.</text>
</comment>
<keyword evidence="2" id="KW-1185">Reference proteome</keyword>